<dbReference type="EMBL" id="RCMI01000136">
    <property type="protein sequence ID" value="KAG2931162.1"/>
    <property type="molecule type" value="Genomic_DNA"/>
</dbReference>
<dbReference type="Proteomes" id="UP000774804">
    <property type="component" value="Unassembled WGS sequence"/>
</dbReference>
<dbReference type="EMBL" id="RCMK01000095">
    <property type="protein sequence ID" value="KAG2949189.1"/>
    <property type="molecule type" value="Genomic_DNA"/>
</dbReference>
<dbReference type="Proteomes" id="UP000760860">
    <property type="component" value="Unassembled WGS sequence"/>
</dbReference>
<feature type="compositionally biased region" description="Basic residues" evidence="1">
    <location>
        <begin position="343"/>
        <end position="360"/>
    </location>
</feature>
<organism evidence="6 7">
    <name type="scientific">Phytophthora cactorum</name>
    <dbReference type="NCBI Taxonomy" id="29920"/>
    <lineage>
        <taxon>Eukaryota</taxon>
        <taxon>Sar</taxon>
        <taxon>Stramenopiles</taxon>
        <taxon>Oomycota</taxon>
        <taxon>Peronosporomycetes</taxon>
        <taxon>Peronosporales</taxon>
        <taxon>Peronosporaceae</taxon>
        <taxon>Phytophthora</taxon>
    </lineage>
</organism>
<dbReference type="AlphaFoldDB" id="A0A329T400"/>
<protein>
    <submittedName>
        <fullName evidence="6">Uncharacterized protein</fullName>
    </submittedName>
</protein>
<dbReference type="Proteomes" id="UP000735874">
    <property type="component" value="Unassembled WGS sequence"/>
</dbReference>
<feature type="region of interest" description="Disordered" evidence="1">
    <location>
        <begin position="14"/>
        <end position="36"/>
    </location>
</feature>
<feature type="compositionally biased region" description="Basic residues" evidence="1">
    <location>
        <begin position="300"/>
        <end position="310"/>
    </location>
</feature>
<name>A0A329T400_9STRA</name>
<evidence type="ECO:0000313" key="6">
    <source>
        <dbReference type="EMBL" id="RAW43288.1"/>
    </source>
</evidence>
<evidence type="ECO:0000313" key="5">
    <source>
        <dbReference type="EMBL" id="KAG3223417.1"/>
    </source>
</evidence>
<dbReference type="Proteomes" id="UP000251314">
    <property type="component" value="Unassembled WGS sequence"/>
</dbReference>
<dbReference type="Proteomes" id="UP000736787">
    <property type="component" value="Unassembled WGS sequence"/>
</dbReference>
<feature type="compositionally biased region" description="Polar residues" evidence="1">
    <location>
        <begin position="375"/>
        <end position="394"/>
    </location>
</feature>
<feature type="region of interest" description="Disordered" evidence="1">
    <location>
        <begin position="291"/>
        <end position="459"/>
    </location>
</feature>
<sequence>MDLINAANVINAESLKTNESGSEDDDNDETNDGSDTSRVVDSAIIYARDCLRTENYTEATIALRSVLEISEPTTTSYKMVVLHTAQLLKATQELKASIDCMLSVYRAMPPPLSTIDGICIIARSYEQLQSTSMARFWWKKLNPSLGDPIKPDARLWEAMAGRLFDAQLFVFAADFYMHAMAAEVENQSVPSTRFRSRYLQSLLAFVGPQGPTIHMDTCRSVAWSLAQWFWHRNGSVAHIRACFGDPHFYRMRQVYCTSFPAMYRAVFAWVDGPAGRIARCWRRHWVRLHPPPPVPSSSRAKLKGKKKPKPHLTSPVRQSRCPTRTELCGKVSAPSSTSPSSTRKPRIQKAKVAKPGRRTARNSGVKPQPDVFTAPGSSNNAPSVEETQQFQGESTIEKRCNNVKVNASAKKSSELDEHSPMKRRFSVVKRLRAKRSSVDPPTERPSSAGAEEISSDEDQIMTRSCSTSLLDVYPLKIPGTEDFISTCGREPGFADLDLDKVGEFARLAHYRARVLTGKHASVNNLDTTKVKPQWLQDLERAVRFIETHQQRNLASGKVVIEGDSVAHLSEVHTRLVLQITTLSRLYTGDYGETSFTRRLGRITRKLVEWKFTRISEVIAALNDAKFIATQEEKQRNLEFYHVHRT</sequence>
<feature type="compositionally biased region" description="Basic and acidic residues" evidence="1">
    <location>
        <begin position="411"/>
        <end position="420"/>
    </location>
</feature>
<feature type="compositionally biased region" description="Acidic residues" evidence="1">
    <location>
        <begin position="21"/>
        <end position="32"/>
    </location>
</feature>
<proteinExistence type="predicted"/>
<reference evidence="2" key="2">
    <citation type="submission" date="2018-10" db="EMBL/GenBank/DDBJ databases">
        <title>Effector identification in a new, highly contiguous assembly of the strawberry crown rot pathogen Phytophthora cactorum.</title>
        <authorList>
            <person name="Armitage A.D."/>
            <person name="Nellist C.F."/>
            <person name="Bates H."/>
            <person name="Vickerstaff R.J."/>
            <person name="Harrison R.J."/>
        </authorList>
    </citation>
    <scope>NUCLEOTIDE SEQUENCE</scope>
    <source>
        <strain evidence="2">15-7</strain>
        <strain evidence="3">4032</strain>
        <strain evidence="4">4040</strain>
        <strain evidence="5">P421</strain>
    </source>
</reference>
<reference evidence="6 7" key="1">
    <citation type="submission" date="2018-01" db="EMBL/GenBank/DDBJ databases">
        <title>Draft genome of the strawberry crown rot pathogen Phytophthora cactorum.</title>
        <authorList>
            <person name="Armitage A.D."/>
            <person name="Lysoe E."/>
            <person name="Nellist C.F."/>
            <person name="Harrison R.J."/>
            <person name="Brurberg M.B."/>
        </authorList>
    </citation>
    <scope>NUCLEOTIDE SEQUENCE [LARGE SCALE GENOMIC DNA]</scope>
    <source>
        <strain evidence="6 7">10300</strain>
    </source>
</reference>
<evidence type="ECO:0000256" key="1">
    <source>
        <dbReference type="SAM" id="MobiDB-lite"/>
    </source>
</evidence>
<keyword evidence="7" id="KW-1185">Reference proteome</keyword>
<accession>A0A329T400</accession>
<evidence type="ECO:0000313" key="3">
    <source>
        <dbReference type="EMBL" id="KAG2931162.1"/>
    </source>
</evidence>
<dbReference type="EMBL" id="RCMV01000146">
    <property type="protein sequence ID" value="KAG3223417.1"/>
    <property type="molecule type" value="Genomic_DNA"/>
</dbReference>
<dbReference type="EMBL" id="MJFZ01000006">
    <property type="protein sequence ID" value="RAW43288.1"/>
    <property type="molecule type" value="Genomic_DNA"/>
</dbReference>
<evidence type="ECO:0000313" key="2">
    <source>
        <dbReference type="EMBL" id="KAG2861223.1"/>
    </source>
</evidence>
<evidence type="ECO:0000313" key="7">
    <source>
        <dbReference type="Proteomes" id="UP000251314"/>
    </source>
</evidence>
<dbReference type="VEuPathDB" id="FungiDB:PC110_g563"/>
<feature type="compositionally biased region" description="Low complexity" evidence="1">
    <location>
        <begin position="332"/>
        <end position="342"/>
    </location>
</feature>
<gene>
    <name evidence="6" type="ORF">PC110_g563</name>
    <name evidence="2" type="ORF">PC113_g7349</name>
    <name evidence="3" type="ORF">PC115_g6211</name>
    <name evidence="4" type="ORF">PC117_g5418</name>
    <name evidence="5" type="ORF">PC129_g5905</name>
</gene>
<dbReference type="OrthoDB" id="168298at2759"/>
<evidence type="ECO:0000313" key="4">
    <source>
        <dbReference type="EMBL" id="KAG2949189.1"/>
    </source>
</evidence>
<comment type="caution">
    <text evidence="6">The sequence shown here is derived from an EMBL/GenBank/DDBJ whole genome shotgun (WGS) entry which is preliminary data.</text>
</comment>
<dbReference type="EMBL" id="RCMG01000160">
    <property type="protein sequence ID" value="KAG2861223.1"/>
    <property type="molecule type" value="Genomic_DNA"/>
</dbReference>
<feature type="compositionally biased region" description="Basic residues" evidence="1">
    <location>
        <begin position="421"/>
        <end position="435"/>
    </location>
</feature>